<proteinExistence type="predicted"/>
<dbReference type="AlphaFoldDB" id="G6EXH6"/>
<dbReference type="Proteomes" id="UP000005939">
    <property type="component" value="Unassembled WGS sequence"/>
</dbReference>
<evidence type="ECO:0000256" key="1">
    <source>
        <dbReference type="SAM" id="Phobius"/>
    </source>
</evidence>
<keyword evidence="1" id="KW-1133">Transmembrane helix</keyword>
<protein>
    <submittedName>
        <fullName evidence="2">Uncharacterized protein</fullName>
    </submittedName>
</protein>
<feature type="transmembrane region" description="Helical" evidence="1">
    <location>
        <begin position="12"/>
        <end position="29"/>
    </location>
</feature>
<dbReference type="EMBL" id="AGFR01000002">
    <property type="protein sequence ID" value="EHD15018.1"/>
    <property type="molecule type" value="Genomic_DNA"/>
</dbReference>
<name>G6EXH6_9PROT</name>
<keyword evidence="1" id="KW-0472">Membrane</keyword>
<gene>
    <name evidence="2" type="ORF">CIN_00720</name>
</gene>
<keyword evidence="1" id="KW-0812">Transmembrane</keyword>
<sequence>MKVQEYFDSWHLLDTLFLLVILCNVYLLCHQQMSFDYKK</sequence>
<evidence type="ECO:0000313" key="3">
    <source>
        <dbReference type="Proteomes" id="UP000005939"/>
    </source>
</evidence>
<accession>G6EXH6</accession>
<evidence type="ECO:0000313" key="2">
    <source>
        <dbReference type="EMBL" id="EHD15018.1"/>
    </source>
</evidence>
<organism evidence="2 3">
    <name type="scientific">Commensalibacter intestini A911</name>
    <dbReference type="NCBI Taxonomy" id="1088868"/>
    <lineage>
        <taxon>Bacteria</taxon>
        <taxon>Pseudomonadati</taxon>
        <taxon>Pseudomonadota</taxon>
        <taxon>Alphaproteobacteria</taxon>
        <taxon>Acetobacterales</taxon>
        <taxon>Acetobacteraceae</taxon>
    </lineage>
</organism>
<reference evidence="2 3" key="1">
    <citation type="submission" date="2011-10" db="EMBL/GenBank/DDBJ databases">
        <title>Genome Sequence of Commensalibacter intestini A911, isolated from Drosophila gut.</title>
        <authorList>
            <person name="Lee W.-J."/>
            <person name="Kim E.-K."/>
        </authorList>
    </citation>
    <scope>NUCLEOTIDE SEQUENCE [LARGE SCALE GENOMIC DNA]</scope>
    <source>
        <strain evidence="2 3">A911</strain>
    </source>
</reference>
<comment type="caution">
    <text evidence="2">The sequence shown here is derived from an EMBL/GenBank/DDBJ whole genome shotgun (WGS) entry which is preliminary data.</text>
</comment>